<proteinExistence type="predicted"/>
<comment type="caution">
    <text evidence="2">The sequence shown here is derived from an EMBL/GenBank/DDBJ whole genome shotgun (WGS) entry which is preliminary data.</text>
</comment>
<dbReference type="Proteomes" id="UP001589865">
    <property type="component" value="Unassembled WGS sequence"/>
</dbReference>
<reference evidence="2 3" key="1">
    <citation type="submission" date="2024-09" db="EMBL/GenBank/DDBJ databases">
        <authorList>
            <person name="Sun Q."/>
            <person name="Mori K."/>
        </authorList>
    </citation>
    <scope>NUCLEOTIDE SEQUENCE [LARGE SCALE GENOMIC DNA]</scope>
    <source>
        <strain evidence="2 3">TBRC 5777</strain>
    </source>
</reference>
<evidence type="ECO:0000313" key="2">
    <source>
        <dbReference type="EMBL" id="MFC0408107.1"/>
    </source>
</evidence>
<organism evidence="2 3">
    <name type="scientific">Roseomonas elaeocarpi</name>
    <dbReference type="NCBI Taxonomy" id="907779"/>
    <lineage>
        <taxon>Bacteria</taxon>
        <taxon>Pseudomonadati</taxon>
        <taxon>Pseudomonadota</taxon>
        <taxon>Alphaproteobacteria</taxon>
        <taxon>Acetobacterales</taxon>
        <taxon>Roseomonadaceae</taxon>
        <taxon>Roseomonas</taxon>
    </lineage>
</organism>
<keyword evidence="3" id="KW-1185">Reference proteome</keyword>
<feature type="signal peptide" evidence="1">
    <location>
        <begin position="1"/>
        <end position="19"/>
    </location>
</feature>
<sequence>MAQRSTLPLLAAILLPLLAGGCTVRQGGPDVAGWGDPISAGALDALDDFGHTGRLTGQTDRALFAALRVEQLAEASESDPLWQTGRISTLQPQLLMARRQMREALGIDPKLRPRVVETALYRALQAGPNRGAAATALNIPGFNGGGEAVLARADNLPRLPLVDQAAARTALLASNPGTGSNGGSLF</sequence>
<keyword evidence="1" id="KW-0732">Signal</keyword>
<dbReference type="RefSeq" id="WP_377043849.1">
    <property type="nucleotide sequence ID" value="NZ_JBHLUN010000005.1"/>
</dbReference>
<accession>A0ABV6JS26</accession>
<dbReference type="PROSITE" id="PS51257">
    <property type="entry name" value="PROKAR_LIPOPROTEIN"/>
    <property type="match status" value="1"/>
</dbReference>
<gene>
    <name evidence="2" type="ORF">ACFFGY_07585</name>
</gene>
<feature type="chain" id="PRO_5047538362" evidence="1">
    <location>
        <begin position="20"/>
        <end position="186"/>
    </location>
</feature>
<evidence type="ECO:0000256" key="1">
    <source>
        <dbReference type="SAM" id="SignalP"/>
    </source>
</evidence>
<evidence type="ECO:0000313" key="3">
    <source>
        <dbReference type="Proteomes" id="UP001589865"/>
    </source>
</evidence>
<name>A0ABV6JS26_9PROT</name>
<dbReference type="EMBL" id="JBHLUN010000005">
    <property type="protein sequence ID" value="MFC0408107.1"/>
    <property type="molecule type" value="Genomic_DNA"/>
</dbReference>
<protein>
    <submittedName>
        <fullName evidence="2">Uncharacterized protein</fullName>
    </submittedName>
</protein>